<organism evidence="1 2">
    <name type="scientific">Paracoccus litorisediminis</name>
    <dbReference type="NCBI Taxonomy" id="2006130"/>
    <lineage>
        <taxon>Bacteria</taxon>
        <taxon>Pseudomonadati</taxon>
        <taxon>Pseudomonadota</taxon>
        <taxon>Alphaproteobacteria</taxon>
        <taxon>Rhodobacterales</taxon>
        <taxon>Paracoccaceae</taxon>
        <taxon>Paracoccus</taxon>
    </lineage>
</organism>
<proteinExistence type="predicted"/>
<dbReference type="GO" id="GO:0005975">
    <property type="term" value="P:carbohydrate metabolic process"/>
    <property type="evidence" value="ECO:0007669"/>
    <property type="project" value="InterPro"/>
</dbReference>
<reference evidence="1 2" key="1">
    <citation type="submission" date="2019-11" db="EMBL/GenBank/DDBJ databases">
        <authorList>
            <person name="Dong K."/>
        </authorList>
    </citation>
    <scope>NUCLEOTIDE SEQUENCE [LARGE SCALE GENOMIC DNA]</scope>
    <source>
        <strain evidence="1 2">NBRC 112902</strain>
    </source>
</reference>
<evidence type="ECO:0000313" key="1">
    <source>
        <dbReference type="EMBL" id="MTH59431.1"/>
    </source>
</evidence>
<dbReference type="InterPro" id="IPR011330">
    <property type="entry name" value="Glyco_hydro/deAcase_b/a-brl"/>
</dbReference>
<dbReference type="InterPro" id="IPR049591">
    <property type="entry name" value="CE4_u4-like"/>
</dbReference>
<name>A0A844HNY3_9RHOB</name>
<dbReference type="SUPFAM" id="SSF88713">
    <property type="entry name" value="Glycoside hydrolase/deacetylase"/>
    <property type="match status" value="1"/>
</dbReference>
<dbReference type="Proteomes" id="UP000449846">
    <property type="component" value="Unassembled WGS sequence"/>
</dbReference>
<dbReference type="RefSeq" id="WP_155039370.1">
    <property type="nucleotide sequence ID" value="NZ_JBHGCD010000003.1"/>
</dbReference>
<dbReference type="Gene3D" id="3.20.20.370">
    <property type="entry name" value="Glycoside hydrolase/deacetylase"/>
    <property type="match status" value="1"/>
</dbReference>
<protein>
    <submittedName>
        <fullName evidence="1">Polysaccharide deacetylase</fullName>
    </submittedName>
</protein>
<gene>
    <name evidence="1" type="ORF">GL300_09415</name>
</gene>
<sequence length="249" mass="27087">MSKARTMAAQALALRADQGQPLALWWRDDDAVQPSEPLDRLLQMTAEAGADLTLAVIPAPWDGPRTGRALAARLDDQPHVRVAVHGWSHQNHAAPGAKSQELAAHRPLPQMRDQLRDGLALLQDLHGPRALPLLVPPWNRIAPDLLPHLARDGFAALSTFGPETPVPGLAIVNTQLDVIDWHGGRSLRDPDALWRDLAQLAGSGRAHVGLLTHHLVHDAAIWDFLQDVIALAAQNGGQWRSVADLMEKP</sequence>
<dbReference type="OrthoDB" id="6086702at2"/>
<keyword evidence="2" id="KW-1185">Reference proteome</keyword>
<dbReference type="CDD" id="cd10928">
    <property type="entry name" value="CE4_u4"/>
    <property type="match status" value="1"/>
</dbReference>
<dbReference type="AlphaFoldDB" id="A0A844HNY3"/>
<evidence type="ECO:0000313" key="2">
    <source>
        <dbReference type="Proteomes" id="UP000449846"/>
    </source>
</evidence>
<dbReference type="EMBL" id="WMIG01000003">
    <property type="protein sequence ID" value="MTH59431.1"/>
    <property type="molecule type" value="Genomic_DNA"/>
</dbReference>
<accession>A0A844HNY3</accession>
<comment type="caution">
    <text evidence="1">The sequence shown here is derived from an EMBL/GenBank/DDBJ whole genome shotgun (WGS) entry which is preliminary data.</text>
</comment>